<evidence type="ECO:0000313" key="2">
    <source>
        <dbReference type="EMBL" id="KAA9111374.1"/>
    </source>
</evidence>
<dbReference type="InterPro" id="IPR036390">
    <property type="entry name" value="WH_DNA-bd_sf"/>
</dbReference>
<evidence type="ECO:0000259" key="1">
    <source>
        <dbReference type="PROSITE" id="PS50995"/>
    </source>
</evidence>
<dbReference type="InterPro" id="IPR052526">
    <property type="entry name" value="HTH-type_Bedaq_tolerance"/>
</dbReference>
<sequence length="144" mass="15840">MIDSIDTDDTAAALRTATARLNRRLRAEAGQSEYTSAQVNVIRHLMEQGPATPSELARAEGVRQQSMSATVAALEAQGIVARRPDPDDKRASRVFMTPAGERAILEGRTAKQGWLIRTMTDRLTADERRILREAAALIERMLAP</sequence>
<dbReference type="SUPFAM" id="SSF46785">
    <property type="entry name" value="Winged helix' DNA-binding domain"/>
    <property type="match status" value="1"/>
</dbReference>
<dbReference type="PRINTS" id="PR00598">
    <property type="entry name" value="HTHMARR"/>
</dbReference>
<dbReference type="InterPro" id="IPR000835">
    <property type="entry name" value="HTH_MarR-typ"/>
</dbReference>
<evidence type="ECO:0000313" key="3">
    <source>
        <dbReference type="Proteomes" id="UP000325827"/>
    </source>
</evidence>
<gene>
    <name evidence="2" type="ORF">F6B43_07295</name>
</gene>
<organism evidence="2 3">
    <name type="scientific">Microbacterium rhizomatis</name>
    <dbReference type="NCBI Taxonomy" id="1631477"/>
    <lineage>
        <taxon>Bacteria</taxon>
        <taxon>Bacillati</taxon>
        <taxon>Actinomycetota</taxon>
        <taxon>Actinomycetes</taxon>
        <taxon>Micrococcales</taxon>
        <taxon>Microbacteriaceae</taxon>
        <taxon>Microbacterium</taxon>
    </lineage>
</organism>
<name>A0A5J5J880_9MICO</name>
<dbReference type="PROSITE" id="PS50995">
    <property type="entry name" value="HTH_MARR_2"/>
    <property type="match status" value="1"/>
</dbReference>
<dbReference type="InterPro" id="IPR036388">
    <property type="entry name" value="WH-like_DNA-bd_sf"/>
</dbReference>
<dbReference type="Gene3D" id="1.10.10.10">
    <property type="entry name" value="Winged helix-like DNA-binding domain superfamily/Winged helix DNA-binding domain"/>
    <property type="match status" value="1"/>
</dbReference>
<dbReference type="OrthoDB" id="9155413at2"/>
<feature type="domain" description="HTH marR-type" evidence="1">
    <location>
        <begin position="7"/>
        <end position="140"/>
    </location>
</feature>
<dbReference type="Proteomes" id="UP000325827">
    <property type="component" value="Unassembled WGS sequence"/>
</dbReference>
<dbReference type="PANTHER" id="PTHR39515">
    <property type="entry name" value="CONSERVED PROTEIN"/>
    <property type="match status" value="1"/>
</dbReference>
<dbReference type="Gene3D" id="1.10.287.100">
    <property type="match status" value="1"/>
</dbReference>
<proteinExistence type="predicted"/>
<dbReference type="PANTHER" id="PTHR39515:SF2">
    <property type="entry name" value="HTH-TYPE TRANSCRIPTIONAL REGULATOR RV0880"/>
    <property type="match status" value="1"/>
</dbReference>
<dbReference type="AlphaFoldDB" id="A0A5J5J880"/>
<keyword evidence="3" id="KW-1185">Reference proteome</keyword>
<dbReference type="RefSeq" id="WP_150448143.1">
    <property type="nucleotide sequence ID" value="NZ_VYSA01000001.1"/>
</dbReference>
<dbReference type="SMART" id="SM00347">
    <property type="entry name" value="HTH_MARR"/>
    <property type="match status" value="1"/>
</dbReference>
<protein>
    <submittedName>
        <fullName evidence="2">MarR family transcriptional regulator</fullName>
    </submittedName>
</protein>
<dbReference type="EMBL" id="VYSA01000001">
    <property type="protein sequence ID" value="KAA9111374.1"/>
    <property type="molecule type" value="Genomic_DNA"/>
</dbReference>
<dbReference type="Pfam" id="PF12802">
    <property type="entry name" value="MarR_2"/>
    <property type="match status" value="1"/>
</dbReference>
<accession>A0A5J5J880</accession>
<comment type="caution">
    <text evidence="2">The sequence shown here is derived from an EMBL/GenBank/DDBJ whole genome shotgun (WGS) entry which is preliminary data.</text>
</comment>
<reference evidence="3" key="1">
    <citation type="submission" date="2019-09" db="EMBL/GenBank/DDBJ databases">
        <title>Mumia zhuanghuii sp. nov. isolated from the intestinal contents of plateau pika (Ochotona curzoniae) in the Qinghai-Tibet plateau of China.</title>
        <authorList>
            <person name="Tian Z."/>
        </authorList>
    </citation>
    <scope>NUCLEOTIDE SEQUENCE [LARGE SCALE GENOMIC DNA]</scope>
    <source>
        <strain evidence="3">JCM 30598</strain>
    </source>
</reference>
<dbReference type="GO" id="GO:0003700">
    <property type="term" value="F:DNA-binding transcription factor activity"/>
    <property type="evidence" value="ECO:0007669"/>
    <property type="project" value="InterPro"/>
</dbReference>